<dbReference type="OrthoDB" id="8023605at2759"/>
<dbReference type="EMBL" id="ML210393">
    <property type="protein sequence ID" value="TFK18548.1"/>
    <property type="molecule type" value="Genomic_DNA"/>
</dbReference>
<feature type="region of interest" description="Disordered" evidence="1">
    <location>
        <begin position="107"/>
        <end position="126"/>
    </location>
</feature>
<accession>A0A5C3KS02</accession>
<protein>
    <submittedName>
        <fullName evidence="2">Uncharacterized protein</fullName>
    </submittedName>
</protein>
<feature type="compositionally biased region" description="Acidic residues" evidence="1">
    <location>
        <begin position="108"/>
        <end position="126"/>
    </location>
</feature>
<dbReference type="AlphaFoldDB" id="A0A5C3KS02"/>
<dbReference type="STRING" id="230819.A0A5C3KS02"/>
<evidence type="ECO:0000313" key="2">
    <source>
        <dbReference type="EMBL" id="TFK18548.1"/>
    </source>
</evidence>
<organism evidence="2 3">
    <name type="scientific">Coprinopsis marcescibilis</name>
    <name type="common">Agaric fungus</name>
    <name type="synonym">Psathyrella marcescibilis</name>
    <dbReference type="NCBI Taxonomy" id="230819"/>
    <lineage>
        <taxon>Eukaryota</taxon>
        <taxon>Fungi</taxon>
        <taxon>Dikarya</taxon>
        <taxon>Basidiomycota</taxon>
        <taxon>Agaricomycotina</taxon>
        <taxon>Agaricomycetes</taxon>
        <taxon>Agaricomycetidae</taxon>
        <taxon>Agaricales</taxon>
        <taxon>Agaricineae</taxon>
        <taxon>Psathyrellaceae</taxon>
        <taxon>Coprinopsis</taxon>
    </lineage>
</organism>
<evidence type="ECO:0000256" key="1">
    <source>
        <dbReference type="SAM" id="MobiDB-lite"/>
    </source>
</evidence>
<keyword evidence="3" id="KW-1185">Reference proteome</keyword>
<proteinExistence type="predicted"/>
<dbReference type="Proteomes" id="UP000307440">
    <property type="component" value="Unassembled WGS sequence"/>
</dbReference>
<reference evidence="2 3" key="1">
    <citation type="journal article" date="2019" name="Nat. Ecol. Evol.">
        <title>Megaphylogeny resolves global patterns of mushroom evolution.</title>
        <authorList>
            <person name="Varga T."/>
            <person name="Krizsan K."/>
            <person name="Foldi C."/>
            <person name="Dima B."/>
            <person name="Sanchez-Garcia M."/>
            <person name="Sanchez-Ramirez S."/>
            <person name="Szollosi G.J."/>
            <person name="Szarkandi J.G."/>
            <person name="Papp V."/>
            <person name="Albert L."/>
            <person name="Andreopoulos W."/>
            <person name="Angelini C."/>
            <person name="Antonin V."/>
            <person name="Barry K.W."/>
            <person name="Bougher N.L."/>
            <person name="Buchanan P."/>
            <person name="Buyck B."/>
            <person name="Bense V."/>
            <person name="Catcheside P."/>
            <person name="Chovatia M."/>
            <person name="Cooper J."/>
            <person name="Damon W."/>
            <person name="Desjardin D."/>
            <person name="Finy P."/>
            <person name="Geml J."/>
            <person name="Haridas S."/>
            <person name="Hughes K."/>
            <person name="Justo A."/>
            <person name="Karasinski D."/>
            <person name="Kautmanova I."/>
            <person name="Kiss B."/>
            <person name="Kocsube S."/>
            <person name="Kotiranta H."/>
            <person name="LaButti K.M."/>
            <person name="Lechner B.E."/>
            <person name="Liimatainen K."/>
            <person name="Lipzen A."/>
            <person name="Lukacs Z."/>
            <person name="Mihaltcheva S."/>
            <person name="Morgado L.N."/>
            <person name="Niskanen T."/>
            <person name="Noordeloos M.E."/>
            <person name="Ohm R.A."/>
            <person name="Ortiz-Santana B."/>
            <person name="Ovrebo C."/>
            <person name="Racz N."/>
            <person name="Riley R."/>
            <person name="Savchenko A."/>
            <person name="Shiryaev A."/>
            <person name="Soop K."/>
            <person name="Spirin V."/>
            <person name="Szebenyi C."/>
            <person name="Tomsovsky M."/>
            <person name="Tulloss R.E."/>
            <person name="Uehling J."/>
            <person name="Grigoriev I.V."/>
            <person name="Vagvolgyi C."/>
            <person name="Papp T."/>
            <person name="Martin F.M."/>
            <person name="Miettinen O."/>
            <person name="Hibbett D.S."/>
            <person name="Nagy L.G."/>
        </authorList>
    </citation>
    <scope>NUCLEOTIDE SEQUENCE [LARGE SCALE GENOMIC DNA]</scope>
    <source>
        <strain evidence="2 3">CBS 121175</strain>
    </source>
</reference>
<sequence>MLHKSRLTSARQFEERFRNTIRTWDFKPGTLVLVRNSRIDSSIGYKTKPRYLGPMVVVRRASGGSYILAELDGSISKLRFAAYRVIPYIPRDIRRVPVTTITDIDPAALEDETFDREDNTYPEDDP</sequence>
<evidence type="ECO:0000313" key="3">
    <source>
        <dbReference type="Proteomes" id="UP000307440"/>
    </source>
</evidence>
<name>A0A5C3KS02_COPMA</name>
<gene>
    <name evidence="2" type="ORF">FA15DRAFT_603116</name>
</gene>